<evidence type="ECO:0000256" key="2">
    <source>
        <dbReference type="SAM" id="MobiDB-lite"/>
    </source>
</evidence>
<reference evidence="3" key="1">
    <citation type="journal article" date="2021" name="Mol. Ecol. Resour.">
        <title>Phylogenomic analyses of the genus Drosophila reveals genomic signals of climate adaptation.</title>
        <authorList>
            <person name="Li F."/>
            <person name="Rane R.V."/>
            <person name="Luria V."/>
            <person name="Xiong Z."/>
            <person name="Chen J."/>
            <person name="Li Z."/>
            <person name="Catullo R.A."/>
            <person name="Griffin P.C."/>
            <person name="Schiffer M."/>
            <person name="Pearce S."/>
            <person name="Lee S.F."/>
            <person name="McElroy K."/>
            <person name="Stocker A."/>
            <person name="Shirriffs J."/>
            <person name="Cockerell F."/>
            <person name="Coppin C."/>
            <person name="Sgro C.M."/>
            <person name="Karger A."/>
            <person name="Cain J.W."/>
            <person name="Weber J.A."/>
            <person name="Santpere G."/>
            <person name="Kirschner M.W."/>
            <person name="Hoffmann A.A."/>
            <person name="Oakeshott J.G."/>
            <person name="Zhang G."/>
        </authorList>
    </citation>
    <scope>NUCLEOTIDE SEQUENCE</scope>
    <source>
        <strain evidence="3">BGI-SZ-2011g</strain>
    </source>
</reference>
<dbReference type="EMBL" id="JAJJHW010000095">
    <property type="protein sequence ID" value="KAH8387046.1"/>
    <property type="molecule type" value="Genomic_DNA"/>
</dbReference>
<sequence length="719" mass="82258">MPRVKSYNDGKLPQKPYPPQMRRGGGDNEENANDAPISAGIKVEKQKSTNKGDPTSTQSVLKCYLKHHKSSIEAAKHDSTLMAENLQKMKMTVAEKNQENANFKKTIVELEQQMDELKVKNNKLDEDHQNLKRSYDKFNALYTVFETEYDEKFASLNLDVHKLKAELSASQKRNEELEKKLKCEKRMEQMIHRQQTEIDKNEALVSHLEQHNMLLLNNLNTQKVKFERKHADRMQQKMFQLTQLERELHQLTEMYASKINDSAKCEEVMRKKLEKLETKLHDSINMAIEIEKKHAETEAAHVQMRLQFEQEKTQILDNFQSQLQQKQMQIGALEMELQQQSANYARQVDEHDRRVAELQAAVDRLRDSETRYLELQRHNSKVSKEALLTVERLEEEAKVKDKKIEQLMIYTENMSTLFASKEKNYVLEIESLKGTNEQLKANHMQRNTALLEDLRKCESQVEERRELFNRMQAESLASMNELGAEKKKLAKELIASKKLHEEEILQLQNKLKQQEVELDATKRKFFDLESSKDAIITELKYKIGQIRYVFGQPIGSATIVNREEIVSQTNGTIELLAENEDDNLAGQLSSVLVEIDDIYDENVNTFAEASTALSPTAEPLSLPAPLIPVPVAAAPPAAPATAPGGASAAAPAGGAVQTLNKRRKLVKRSTFRLNDSEFNSDSEENEPLASRKPRKYVAKKKSTGQSAKSFNAFDHVKKL</sequence>
<organism evidence="3 4">
    <name type="scientific">Drosophila rubida</name>
    <dbReference type="NCBI Taxonomy" id="30044"/>
    <lineage>
        <taxon>Eukaryota</taxon>
        <taxon>Metazoa</taxon>
        <taxon>Ecdysozoa</taxon>
        <taxon>Arthropoda</taxon>
        <taxon>Hexapoda</taxon>
        <taxon>Insecta</taxon>
        <taxon>Pterygota</taxon>
        <taxon>Neoptera</taxon>
        <taxon>Endopterygota</taxon>
        <taxon>Diptera</taxon>
        <taxon>Brachycera</taxon>
        <taxon>Muscomorpha</taxon>
        <taxon>Ephydroidea</taxon>
        <taxon>Drosophilidae</taxon>
        <taxon>Drosophila</taxon>
    </lineage>
</organism>
<dbReference type="Proteomes" id="UP001200034">
    <property type="component" value="Unassembled WGS sequence"/>
</dbReference>
<feature type="region of interest" description="Disordered" evidence="2">
    <location>
        <begin position="635"/>
        <end position="655"/>
    </location>
</feature>
<comment type="caution">
    <text evidence="3">The sequence shown here is derived from an EMBL/GenBank/DDBJ whole genome shotgun (WGS) entry which is preliminary data.</text>
</comment>
<feature type="region of interest" description="Disordered" evidence="2">
    <location>
        <begin position="670"/>
        <end position="719"/>
    </location>
</feature>
<dbReference type="AlphaFoldDB" id="A0AAD4K9V1"/>
<feature type="region of interest" description="Disordered" evidence="2">
    <location>
        <begin position="1"/>
        <end position="57"/>
    </location>
</feature>
<keyword evidence="1" id="KW-0175">Coiled coil</keyword>
<evidence type="ECO:0000256" key="1">
    <source>
        <dbReference type="SAM" id="Coils"/>
    </source>
</evidence>
<feature type="compositionally biased region" description="Basic residues" evidence="2">
    <location>
        <begin position="691"/>
        <end position="702"/>
    </location>
</feature>
<name>A0AAD4K9V1_9MUSC</name>
<protein>
    <submittedName>
        <fullName evidence="3">Uncharacterized protein</fullName>
    </submittedName>
</protein>
<proteinExistence type="predicted"/>
<evidence type="ECO:0000313" key="3">
    <source>
        <dbReference type="EMBL" id="KAH8387046.1"/>
    </source>
</evidence>
<accession>A0AAD4K9V1</accession>
<gene>
    <name evidence="3" type="ORF">KR093_004312</name>
</gene>
<keyword evidence="4" id="KW-1185">Reference proteome</keyword>
<feature type="coiled-coil region" evidence="1">
    <location>
        <begin position="234"/>
        <end position="524"/>
    </location>
</feature>
<evidence type="ECO:0000313" key="4">
    <source>
        <dbReference type="Proteomes" id="UP001200034"/>
    </source>
</evidence>
<feature type="coiled-coil region" evidence="1">
    <location>
        <begin position="86"/>
        <end position="187"/>
    </location>
</feature>